<dbReference type="InterPro" id="IPR003593">
    <property type="entry name" value="AAA+_ATPase"/>
</dbReference>
<dbReference type="Proteomes" id="UP000015525">
    <property type="component" value="Unassembled WGS sequence"/>
</dbReference>
<evidence type="ECO:0000256" key="4">
    <source>
        <dbReference type="ARBA" id="ARBA00022840"/>
    </source>
</evidence>
<dbReference type="AlphaFoldDB" id="T0IIW7"/>
<evidence type="ECO:0000256" key="7">
    <source>
        <dbReference type="ARBA" id="ARBA00024725"/>
    </source>
</evidence>
<dbReference type="EMBL" id="ATHO01000046">
    <property type="protein sequence ID" value="EQB09599.1"/>
    <property type="molecule type" value="Genomic_DNA"/>
</dbReference>
<feature type="transmembrane region" description="Helical" evidence="8">
    <location>
        <begin position="72"/>
        <end position="93"/>
    </location>
</feature>
<dbReference type="FunFam" id="3.40.50.300:FF:000218">
    <property type="entry name" value="Multidrug ABC transporter ATP-binding protein"/>
    <property type="match status" value="1"/>
</dbReference>
<evidence type="ECO:0000256" key="8">
    <source>
        <dbReference type="SAM" id="Phobius"/>
    </source>
</evidence>
<name>T0IIW7_9SPHN</name>
<dbReference type="RefSeq" id="WP_021237388.1">
    <property type="nucleotide sequence ID" value="NZ_ATHO01000046.1"/>
</dbReference>
<dbReference type="SUPFAM" id="SSF52540">
    <property type="entry name" value="P-loop containing nucleoside triphosphate hydrolases"/>
    <property type="match status" value="1"/>
</dbReference>
<feature type="transmembrane region" description="Helical" evidence="8">
    <location>
        <begin position="250"/>
        <end position="273"/>
    </location>
</feature>
<keyword evidence="6 8" id="KW-0472">Membrane</keyword>
<dbReference type="InterPro" id="IPR011527">
    <property type="entry name" value="ABC1_TM_dom"/>
</dbReference>
<dbReference type="PROSITE" id="PS50893">
    <property type="entry name" value="ABC_TRANSPORTER_2"/>
    <property type="match status" value="1"/>
</dbReference>
<protein>
    <submittedName>
        <fullName evidence="11">ABC transporter ATP-binding protein</fullName>
    </submittedName>
</protein>
<organism evidence="11 12">
    <name type="scientific">Sphingobium quisquiliarum P25</name>
    <dbReference type="NCBI Taxonomy" id="1329909"/>
    <lineage>
        <taxon>Bacteria</taxon>
        <taxon>Pseudomonadati</taxon>
        <taxon>Pseudomonadota</taxon>
        <taxon>Alphaproteobacteria</taxon>
        <taxon>Sphingomonadales</taxon>
        <taxon>Sphingomonadaceae</taxon>
        <taxon>Sphingobium</taxon>
    </lineage>
</organism>
<dbReference type="Pfam" id="PF00664">
    <property type="entry name" value="ABC_membrane"/>
    <property type="match status" value="1"/>
</dbReference>
<evidence type="ECO:0000259" key="9">
    <source>
        <dbReference type="PROSITE" id="PS50893"/>
    </source>
</evidence>
<evidence type="ECO:0000259" key="10">
    <source>
        <dbReference type="PROSITE" id="PS50929"/>
    </source>
</evidence>
<evidence type="ECO:0000313" key="12">
    <source>
        <dbReference type="Proteomes" id="UP000015525"/>
    </source>
</evidence>
<sequence length="595" mass="63320">MEDAEKSGARGDARSSLGSLRMLWRFAARYPGRIAGALAALIVSSAATLAIPSGFRLVIDRGFMGGGDISRWFQYLLLIVIILALATAARFYFVSWLGERVVADIRSATQANLLRLEPRFFEENRPSEIASRMTADTAIIDQVVGSTVSVALRNIVTGVGGLIYLFALAPKLAALLLLGIPVVLLVMISLGRRVRKLSRASQDRLAAVGSITAEVLGAMKVVQAFGQEQRESGRFDAAVEEGFATARQRIILRAIMTAVVIGLVFGSITMVMWQGALDVAAGRLSGGSIAAFVLTGGLVAGAFGALSETWGDLLRGAGAASRLHELMTAAPQIVAPARPVPLPRLPQGARLQFDDVHFSYPTRPDQAALHGVTLDIAPGETVAVVGPSGAGKSTLIQLALRFYDPDSGVIRLNGVALPESDPADVRSMMAMVPQDSVIFAASARDNLRFGRWDASDEEIWDAARAANAEAFLRALPQGLDSYLGEGGARLSGGQRQRLSIARALLRNAPILLLDEATSALDAESERLVQDALGRLMKGRTTIVIAHRLATVRAADRIIVLDEGRVVEQGDHASLMTKSGLYARLASLQFQDAPVG</sequence>
<dbReference type="Gene3D" id="3.40.50.300">
    <property type="entry name" value="P-loop containing nucleotide triphosphate hydrolases"/>
    <property type="match status" value="1"/>
</dbReference>
<dbReference type="InterPro" id="IPR003439">
    <property type="entry name" value="ABC_transporter-like_ATP-bd"/>
</dbReference>
<reference evidence="11 12" key="1">
    <citation type="journal article" date="2013" name="Genome Announc.">
        <title>Draft Genome Sequence of Sphingobium quisquiliarum Strain P25T, a Novel Hexachlorocyclohexane (HCH)-Degrading Bacterium Isolated from an HCH Dumpsite.</title>
        <authorList>
            <person name="Kumar Singh A."/>
            <person name="Sangwan N."/>
            <person name="Sharma A."/>
            <person name="Gupta V."/>
            <person name="Khurana J.P."/>
            <person name="Lal R."/>
        </authorList>
    </citation>
    <scope>NUCLEOTIDE SEQUENCE [LARGE SCALE GENOMIC DNA]</scope>
    <source>
        <strain evidence="11 12">P25</strain>
    </source>
</reference>
<dbReference type="GO" id="GO:0005886">
    <property type="term" value="C:plasma membrane"/>
    <property type="evidence" value="ECO:0007669"/>
    <property type="project" value="UniProtKB-SubCell"/>
</dbReference>
<evidence type="ECO:0000313" key="11">
    <source>
        <dbReference type="EMBL" id="EQB09599.1"/>
    </source>
</evidence>
<dbReference type="InterPro" id="IPR036640">
    <property type="entry name" value="ABC1_TM_sf"/>
</dbReference>
<keyword evidence="12" id="KW-1185">Reference proteome</keyword>
<comment type="caution">
    <text evidence="11">The sequence shown here is derived from an EMBL/GenBank/DDBJ whole genome shotgun (WGS) entry which is preliminary data.</text>
</comment>
<evidence type="ECO:0000256" key="2">
    <source>
        <dbReference type="ARBA" id="ARBA00022692"/>
    </source>
</evidence>
<keyword evidence="5 8" id="KW-1133">Transmembrane helix</keyword>
<dbReference type="SUPFAM" id="SSF90123">
    <property type="entry name" value="ABC transporter transmembrane region"/>
    <property type="match status" value="1"/>
</dbReference>
<dbReference type="PROSITE" id="PS00211">
    <property type="entry name" value="ABC_TRANSPORTER_1"/>
    <property type="match status" value="1"/>
</dbReference>
<dbReference type="PATRIC" id="fig|1329909.3.peg.1043"/>
<dbReference type="InterPro" id="IPR017871">
    <property type="entry name" value="ABC_transporter-like_CS"/>
</dbReference>
<feature type="transmembrane region" description="Helical" evidence="8">
    <location>
        <begin position="162"/>
        <end position="190"/>
    </location>
</feature>
<dbReference type="GO" id="GO:0090374">
    <property type="term" value="P:oligopeptide export from mitochondrion"/>
    <property type="evidence" value="ECO:0007669"/>
    <property type="project" value="TreeGrafter"/>
</dbReference>
<dbReference type="GO" id="GO:0005524">
    <property type="term" value="F:ATP binding"/>
    <property type="evidence" value="ECO:0007669"/>
    <property type="project" value="UniProtKB-KW"/>
</dbReference>
<dbReference type="SMART" id="SM00382">
    <property type="entry name" value="AAA"/>
    <property type="match status" value="1"/>
</dbReference>
<accession>T0IIW7</accession>
<dbReference type="PROSITE" id="PS50929">
    <property type="entry name" value="ABC_TM1F"/>
    <property type="match status" value="1"/>
</dbReference>
<evidence type="ECO:0000256" key="3">
    <source>
        <dbReference type="ARBA" id="ARBA00022741"/>
    </source>
</evidence>
<dbReference type="PANTHER" id="PTHR43394">
    <property type="entry name" value="ATP-DEPENDENT PERMEASE MDL1, MITOCHONDRIAL"/>
    <property type="match status" value="1"/>
</dbReference>
<dbReference type="GO" id="GO:0016887">
    <property type="term" value="F:ATP hydrolysis activity"/>
    <property type="evidence" value="ECO:0007669"/>
    <property type="project" value="InterPro"/>
</dbReference>
<evidence type="ECO:0000256" key="5">
    <source>
        <dbReference type="ARBA" id="ARBA00022989"/>
    </source>
</evidence>
<dbReference type="GO" id="GO:0015421">
    <property type="term" value="F:ABC-type oligopeptide transporter activity"/>
    <property type="evidence" value="ECO:0007669"/>
    <property type="project" value="TreeGrafter"/>
</dbReference>
<proteinExistence type="predicted"/>
<feature type="transmembrane region" description="Helical" evidence="8">
    <location>
        <begin position="30"/>
        <end position="51"/>
    </location>
</feature>
<feature type="domain" description="ABC transmembrane type-1" evidence="10">
    <location>
        <begin position="35"/>
        <end position="315"/>
    </location>
</feature>
<dbReference type="CDD" id="cd18575">
    <property type="entry name" value="ABC_6TM_bac_exporter_ABCB8_10_like"/>
    <property type="match status" value="1"/>
</dbReference>
<keyword evidence="4 11" id="KW-0067">ATP-binding</keyword>
<dbReference type="Pfam" id="PF00005">
    <property type="entry name" value="ABC_tran"/>
    <property type="match status" value="1"/>
</dbReference>
<dbReference type="InterPro" id="IPR039421">
    <property type="entry name" value="Type_1_exporter"/>
</dbReference>
<keyword evidence="3" id="KW-0547">Nucleotide-binding</keyword>
<evidence type="ECO:0000256" key="6">
    <source>
        <dbReference type="ARBA" id="ARBA00023136"/>
    </source>
</evidence>
<comment type="function">
    <text evidence="7">Part of an ABC transporter complex. Transmembrane domains (TMD) form a pore in the inner membrane and the ATP-binding domain (NBD) is responsible for energy generation.</text>
</comment>
<gene>
    <name evidence="11" type="ORF">L288_05445</name>
</gene>
<feature type="transmembrane region" description="Helical" evidence="8">
    <location>
        <begin position="285"/>
        <end position="306"/>
    </location>
</feature>
<dbReference type="PANTHER" id="PTHR43394:SF1">
    <property type="entry name" value="ATP-BINDING CASSETTE SUB-FAMILY B MEMBER 10, MITOCHONDRIAL"/>
    <property type="match status" value="1"/>
</dbReference>
<comment type="subcellular location">
    <subcellularLocation>
        <location evidence="1">Cell membrane</location>
        <topology evidence="1">Multi-pass membrane protein</topology>
    </subcellularLocation>
</comment>
<keyword evidence="2 8" id="KW-0812">Transmembrane</keyword>
<feature type="domain" description="ABC transporter" evidence="9">
    <location>
        <begin position="351"/>
        <end position="587"/>
    </location>
</feature>
<dbReference type="InterPro" id="IPR027417">
    <property type="entry name" value="P-loop_NTPase"/>
</dbReference>
<dbReference type="Gene3D" id="1.20.1560.10">
    <property type="entry name" value="ABC transporter type 1, transmembrane domain"/>
    <property type="match status" value="1"/>
</dbReference>
<evidence type="ECO:0000256" key="1">
    <source>
        <dbReference type="ARBA" id="ARBA00004651"/>
    </source>
</evidence>